<proteinExistence type="predicted"/>
<dbReference type="EMBL" id="JAELUR010000009">
    <property type="protein sequence ID" value="KAG7427423.1"/>
    <property type="molecule type" value="Genomic_DNA"/>
</dbReference>
<dbReference type="AlphaFoldDB" id="A0A8J5Q018"/>
<dbReference type="PANTHER" id="PTHR47784:SF5">
    <property type="entry name" value="STEROL UPTAKE CONTROL PROTEIN 2"/>
    <property type="match status" value="1"/>
</dbReference>
<evidence type="ECO:0000256" key="1">
    <source>
        <dbReference type="ARBA" id="ARBA00023242"/>
    </source>
</evidence>
<keyword evidence="1" id="KW-0539">Nucleus</keyword>
<gene>
    <name evidence="2" type="ORF">Forpi1262_v011328</name>
</gene>
<reference evidence="2" key="1">
    <citation type="submission" date="2021-04" db="EMBL/GenBank/DDBJ databases">
        <title>First draft genome resource for Brassicaceae pathogens Fusarium oxysporum f. sp. raphani and Fusarium oxysporum f. sp. rapae.</title>
        <authorList>
            <person name="Asai S."/>
        </authorList>
    </citation>
    <scope>NUCLEOTIDE SEQUENCE</scope>
    <source>
        <strain evidence="2">Tf1262</strain>
    </source>
</reference>
<dbReference type="PANTHER" id="PTHR47784">
    <property type="entry name" value="STEROL UPTAKE CONTROL PROTEIN 2"/>
    <property type="match status" value="1"/>
</dbReference>
<evidence type="ECO:0000313" key="3">
    <source>
        <dbReference type="Proteomes" id="UP000693942"/>
    </source>
</evidence>
<name>A0A8J5Q018_FUSOX</name>
<organism evidence="2 3">
    <name type="scientific">Fusarium oxysporum f. sp. raphani</name>
    <dbReference type="NCBI Taxonomy" id="96318"/>
    <lineage>
        <taxon>Eukaryota</taxon>
        <taxon>Fungi</taxon>
        <taxon>Dikarya</taxon>
        <taxon>Ascomycota</taxon>
        <taxon>Pezizomycotina</taxon>
        <taxon>Sordariomycetes</taxon>
        <taxon>Hypocreomycetidae</taxon>
        <taxon>Hypocreales</taxon>
        <taxon>Nectriaceae</taxon>
        <taxon>Fusarium</taxon>
        <taxon>Fusarium oxysporum species complex</taxon>
    </lineage>
</organism>
<sequence>MAPLNACLRPVNGIYTLQHLGLLHHFTSSTALTLSVHGQVQKLWQVDIPHIGLSFPFVIHAILALSSMHMAHELPDEHQARWALGIELQQQAVTGAQKALDNITAENCTAVFLFSALTCVISLARCCGHSPKCGPGSEHPSEIGCESLLEWVVLYRGTRHLLGPPYDEVLHSGPLKPMFELGSERRMRLLAPLATLDTAKSSAWSKLQAVIYDRVKDRERLDAYDTTIDHLRRAFHAVYDKPLDELENVDVFAWMFAISDNYVALLKLHDPIALALFACFAGLMREMHSMWWTHGRGECCISQIYYKLKREEEWLVEYVQKYIVFAAISNLETKISGTNYALSIKTFFALVLNIAQTIINSKPKTDDTAGHPTVVAKPPPYVPWILESDAFDHSTERQCCSPTANGVECDASSGSNSSPS</sequence>
<dbReference type="Proteomes" id="UP000693942">
    <property type="component" value="Unassembled WGS sequence"/>
</dbReference>
<dbReference type="InterPro" id="IPR021858">
    <property type="entry name" value="Fun_TF"/>
</dbReference>
<protein>
    <recommendedName>
        <fullName evidence="4">Transcription factor domain-containing protein</fullName>
    </recommendedName>
</protein>
<comment type="caution">
    <text evidence="2">The sequence shown here is derived from an EMBL/GenBank/DDBJ whole genome shotgun (WGS) entry which is preliminary data.</text>
</comment>
<dbReference type="InterPro" id="IPR053157">
    <property type="entry name" value="Sterol_Uptake_Regulator"/>
</dbReference>
<dbReference type="GO" id="GO:0001228">
    <property type="term" value="F:DNA-binding transcription activator activity, RNA polymerase II-specific"/>
    <property type="evidence" value="ECO:0007669"/>
    <property type="project" value="TreeGrafter"/>
</dbReference>
<evidence type="ECO:0008006" key="4">
    <source>
        <dbReference type="Google" id="ProtNLM"/>
    </source>
</evidence>
<accession>A0A8J5Q018</accession>
<dbReference type="Pfam" id="PF11951">
    <property type="entry name" value="Fungal_trans_2"/>
    <property type="match status" value="1"/>
</dbReference>
<evidence type="ECO:0000313" key="2">
    <source>
        <dbReference type="EMBL" id="KAG7427423.1"/>
    </source>
</evidence>